<dbReference type="Pfam" id="PF00528">
    <property type="entry name" value="BPD_transp_1"/>
    <property type="match status" value="1"/>
</dbReference>
<dbReference type="InterPro" id="IPR035906">
    <property type="entry name" value="MetI-like_sf"/>
</dbReference>
<dbReference type="OrthoDB" id="92598at2"/>
<dbReference type="Gene3D" id="1.10.3720.10">
    <property type="entry name" value="MetI-like"/>
    <property type="match status" value="1"/>
</dbReference>
<evidence type="ECO:0000256" key="2">
    <source>
        <dbReference type="ARBA" id="ARBA00022448"/>
    </source>
</evidence>
<evidence type="ECO:0000256" key="8">
    <source>
        <dbReference type="RuleBase" id="RU363032"/>
    </source>
</evidence>
<dbReference type="Proteomes" id="UP000288603">
    <property type="component" value="Unassembled WGS sequence"/>
</dbReference>
<dbReference type="PROSITE" id="PS50928">
    <property type="entry name" value="ABC_TM1"/>
    <property type="match status" value="1"/>
</dbReference>
<dbReference type="GO" id="GO:0006865">
    <property type="term" value="P:amino acid transport"/>
    <property type="evidence" value="ECO:0007669"/>
    <property type="project" value="UniProtKB-KW"/>
</dbReference>
<proteinExistence type="inferred from homology"/>
<evidence type="ECO:0000256" key="1">
    <source>
        <dbReference type="ARBA" id="ARBA00004651"/>
    </source>
</evidence>
<dbReference type="InterPro" id="IPR043429">
    <property type="entry name" value="ArtM/GltK/GlnP/TcyL/YhdX-like"/>
</dbReference>
<evidence type="ECO:0000256" key="6">
    <source>
        <dbReference type="ARBA" id="ARBA00022989"/>
    </source>
</evidence>
<comment type="caution">
    <text evidence="10">The sequence shown here is derived from an EMBL/GenBank/DDBJ whole genome shotgun (WGS) entry which is preliminary data.</text>
</comment>
<dbReference type="CDD" id="cd06261">
    <property type="entry name" value="TM_PBP2"/>
    <property type="match status" value="1"/>
</dbReference>
<dbReference type="InterPro" id="IPR000515">
    <property type="entry name" value="MetI-like"/>
</dbReference>
<evidence type="ECO:0000256" key="3">
    <source>
        <dbReference type="ARBA" id="ARBA00022475"/>
    </source>
</evidence>
<keyword evidence="3" id="KW-1003">Cell membrane</keyword>
<comment type="subcellular location">
    <subcellularLocation>
        <location evidence="1 8">Cell membrane</location>
        <topology evidence="1 8">Multi-pass membrane protein</topology>
    </subcellularLocation>
</comment>
<keyword evidence="5" id="KW-0029">Amino-acid transport</keyword>
<evidence type="ECO:0000256" key="5">
    <source>
        <dbReference type="ARBA" id="ARBA00022970"/>
    </source>
</evidence>
<keyword evidence="11" id="KW-1185">Reference proteome</keyword>
<reference evidence="10 11" key="1">
    <citation type="submission" date="2018-12" db="EMBL/GenBank/DDBJ databases">
        <authorList>
            <person name="Li F."/>
        </authorList>
    </citation>
    <scope>NUCLEOTIDE SEQUENCE [LARGE SCALE GENOMIC DNA]</scope>
    <source>
        <strain evidence="10 11">8H24J-4-2</strain>
    </source>
</reference>
<dbReference type="EMBL" id="RZNC01000010">
    <property type="protein sequence ID" value="RWZ54828.1"/>
    <property type="molecule type" value="Genomic_DNA"/>
</dbReference>
<evidence type="ECO:0000256" key="4">
    <source>
        <dbReference type="ARBA" id="ARBA00022692"/>
    </source>
</evidence>
<evidence type="ECO:0000313" key="11">
    <source>
        <dbReference type="Proteomes" id="UP000288603"/>
    </source>
</evidence>
<dbReference type="InterPro" id="IPR010065">
    <property type="entry name" value="AA_ABC_transptr_permease_3TM"/>
</dbReference>
<dbReference type="AlphaFoldDB" id="A0A3S4BQE3"/>
<organism evidence="10 11">
    <name type="scientific">Labedella populi</name>
    <dbReference type="NCBI Taxonomy" id="2498850"/>
    <lineage>
        <taxon>Bacteria</taxon>
        <taxon>Bacillati</taxon>
        <taxon>Actinomycetota</taxon>
        <taxon>Actinomycetes</taxon>
        <taxon>Micrococcales</taxon>
        <taxon>Microbacteriaceae</taxon>
        <taxon>Labedella</taxon>
    </lineage>
</organism>
<gene>
    <name evidence="10" type="ORF">ELQ92_16080</name>
</gene>
<keyword evidence="4 8" id="KW-0812">Transmembrane</keyword>
<keyword evidence="2 8" id="KW-0813">Transport</keyword>
<dbReference type="RefSeq" id="WP_128496373.1">
    <property type="nucleotide sequence ID" value="NZ_RZNC01000010.1"/>
</dbReference>
<keyword evidence="7 8" id="KW-0472">Membrane</keyword>
<feature type="transmembrane region" description="Helical" evidence="8">
    <location>
        <begin position="46"/>
        <end position="69"/>
    </location>
</feature>
<feature type="transmembrane region" description="Helical" evidence="8">
    <location>
        <begin position="181"/>
        <end position="203"/>
    </location>
</feature>
<dbReference type="PANTHER" id="PTHR30614">
    <property type="entry name" value="MEMBRANE COMPONENT OF AMINO ACID ABC TRANSPORTER"/>
    <property type="match status" value="1"/>
</dbReference>
<dbReference type="SUPFAM" id="SSF161098">
    <property type="entry name" value="MetI-like"/>
    <property type="match status" value="1"/>
</dbReference>
<dbReference type="GO" id="GO:0022857">
    <property type="term" value="F:transmembrane transporter activity"/>
    <property type="evidence" value="ECO:0007669"/>
    <property type="project" value="InterPro"/>
</dbReference>
<keyword evidence="6 8" id="KW-1133">Transmembrane helix</keyword>
<feature type="transmembrane region" description="Helical" evidence="8">
    <location>
        <begin position="76"/>
        <end position="97"/>
    </location>
</feature>
<protein>
    <submittedName>
        <fullName evidence="10">Amino acid ABC transporter permease</fullName>
    </submittedName>
</protein>
<evidence type="ECO:0000313" key="10">
    <source>
        <dbReference type="EMBL" id="RWZ54828.1"/>
    </source>
</evidence>
<name>A0A3S4BQE3_9MICO</name>
<sequence length="214" mass="22576">MAEAFLLIAAATGATLLLTVSAALIGIVLGAPLVLLAQSRSAILRGIYTVFVHVVRGVPALVWLFIAFFGLAELGIVLPALASAVLTLGIIAIATMAEIYRGGLAAIRQGQYEAGWALSLGRWSLAKDIIFPQLFRAVSPTTATYIVGLLKDSALASIIGVPEIVYVTGLEVQSLGHGLELFLFAGLIYLALSIPLGVVSRVIHVRLTRRYAVL</sequence>
<comment type="similarity">
    <text evidence="8">Belongs to the binding-protein-dependent transport system permease family.</text>
</comment>
<accession>A0A3S4BQE3</accession>
<dbReference type="NCBIfam" id="TIGR01726">
    <property type="entry name" value="HEQRo_perm_3TM"/>
    <property type="match status" value="1"/>
</dbReference>
<dbReference type="GO" id="GO:0043190">
    <property type="term" value="C:ATP-binding cassette (ABC) transporter complex"/>
    <property type="evidence" value="ECO:0007669"/>
    <property type="project" value="InterPro"/>
</dbReference>
<evidence type="ECO:0000256" key="7">
    <source>
        <dbReference type="ARBA" id="ARBA00023136"/>
    </source>
</evidence>
<evidence type="ECO:0000259" key="9">
    <source>
        <dbReference type="PROSITE" id="PS50928"/>
    </source>
</evidence>
<feature type="domain" description="ABC transmembrane type-1" evidence="9">
    <location>
        <begin position="12"/>
        <end position="200"/>
    </location>
</feature>
<dbReference type="PANTHER" id="PTHR30614:SF0">
    <property type="entry name" value="L-CYSTINE TRANSPORT SYSTEM PERMEASE PROTEIN TCYL"/>
    <property type="match status" value="1"/>
</dbReference>